<protein>
    <submittedName>
        <fullName evidence="1">Uncharacterized protein</fullName>
    </submittedName>
</protein>
<name>A0A484NJQ8_9ASTE</name>
<dbReference type="AlphaFoldDB" id="A0A484NJQ8"/>
<keyword evidence="2" id="KW-1185">Reference proteome</keyword>
<dbReference type="Proteomes" id="UP000595140">
    <property type="component" value="Unassembled WGS sequence"/>
</dbReference>
<evidence type="ECO:0000313" key="1">
    <source>
        <dbReference type="EMBL" id="VFR01264.1"/>
    </source>
</evidence>
<accession>A0A484NJQ8</accession>
<proteinExistence type="predicted"/>
<evidence type="ECO:0000313" key="2">
    <source>
        <dbReference type="Proteomes" id="UP000595140"/>
    </source>
</evidence>
<reference evidence="1 2" key="1">
    <citation type="submission" date="2018-04" db="EMBL/GenBank/DDBJ databases">
        <authorList>
            <person name="Vogel A."/>
        </authorList>
    </citation>
    <scope>NUCLEOTIDE SEQUENCE [LARGE SCALE GENOMIC DNA]</scope>
</reference>
<sequence>MAICLFRTFLCYVLFRRSLCTSSVLLYLFLSLLGAAAVLLTREVVVGDPAAGQNVRRWLELGSRYSLDNRIGDLSF</sequence>
<dbReference type="EMBL" id="OOIL02006740">
    <property type="protein sequence ID" value="VFR01264.1"/>
    <property type="molecule type" value="Genomic_DNA"/>
</dbReference>
<organism evidence="1 2">
    <name type="scientific">Cuscuta campestris</name>
    <dbReference type="NCBI Taxonomy" id="132261"/>
    <lineage>
        <taxon>Eukaryota</taxon>
        <taxon>Viridiplantae</taxon>
        <taxon>Streptophyta</taxon>
        <taxon>Embryophyta</taxon>
        <taxon>Tracheophyta</taxon>
        <taxon>Spermatophyta</taxon>
        <taxon>Magnoliopsida</taxon>
        <taxon>eudicotyledons</taxon>
        <taxon>Gunneridae</taxon>
        <taxon>Pentapetalae</taxon>
        <taxon>asterids</taxon>
        <taxon>lamiids</taxon>
        <taxon>Solanales</taxon>
        <taxon>Convolvulaceae</taxon>
        <taxon>Cuscuteae</taxon>
        <taxon>Cuscuta</taxon>
        <taxon>Cuscuta subgen. Grammica</taxon>
        <taxon>Cuscuta sect. Cleistogrammica</taxon>
    </lineage>
</organism>
<gene>
    <name evidence="1" type="ORF">CCAM_LOCUS43039</name>
</gene>